<gene>
    <name evidence="1" type="ORF">L2E82_10332</name>
</gene>
<reference evidence="2" key="1">
    <citation type="journal article" date="2022" name="Mol. Ecol. Resour.">
        <title>The genomes of chicory, endive, great burdock and yacon provide insights into Asteraceae palaeo-polyploidization history and plant inulin production.</title>
        <authorList>
            <person name="Fan W."/>
            <person name="Wang S."/>
            <person name="Wang H."/>
            <person name="Wang A."/>
            <person name="Jiang F."/>
            <person name="Liu H."/>
            <person name="Zhao H."/>
            <person name="Xu D."/>
            <person name="Zhang Y."/>
        </authorList>
    </citation>
    <scope>NUCLEOTIDE SEQUENCE [LARGE SCALE GENOMIC DNA]</scope>
    <source>
        <strain evidence="2">cv. Punajuju</strain>
    </source>
</reference>
<keyword evidence="2" id="KW-1185">Reference proteome</keyword>
<protein>
    <submittedName>
        <fullName evidence="1">Uncharacterized protein</fullName>
    </submittedName>
</protein>
<reference evidence="1 2" key="2">
    <citation type="journal article" date="2022" name="Mol. Ecol. Resour.">
        <title>The genomes of chicory, endive, great burdock and yacon provide insights into Asteraceae paleo-polyploidization history and plant inulin production.</title>
        <authorList>
            <person name="Fan W."/>
            <person name="Wang S."/>
            <person name="Wang H."/>
            <person name="Wang A."/>
            <person name="Jiang F."/>
            <person name="Liu H."/>
            <person name="Zhao H."/>
            <person name="Xu D."/>
            <person name="Zhang Y."/>
        </authorList>
    </citation>
    <scope>NUCLEOTIDE SEQUENCE [LARGE SCALE GENOMIC DNA]</scope>
    <source>
        <strain evidence="2">cv. Punajuju</strain>
        <tissue evidence="1">Leaves</tissue>
    </source>
</reference>
<evidence type="ECO:0000313" key="2">
    <source>
        <dbReference type="Proteomes" id="UP001055811"/>
    </source>
</evidence>
<dbReference type="Proteomes" id="UP001055811">
    <property type="component" value="Linkage Group LG02"/>
</dbReference>
<name>A0ACB9GA56_CICIN</name>
<organism evidence="1 2">
    <name type="scientific">Cichorium intybus</name>
    <name type="common">Chicory</name>
    <dbReference type="NCBI Taxonomy" id="13427"/>
    <lineage>
        <taxon>Eukaryota</taxon>
        <taxon>Viridiplantae</taxon>
        <taxon>Streptophyta</taxon>
        <taxon>Embryophyta</taxon>
        <taxon>Tracheophyta</taxon>
        <taxon>Spermatophyta</taxon>
        <taxon>Magnoliopsida</taxon>
        <taxon>eudicotyledons</taxon>
        <taxon>Gunneridae</taxon>
        <taxon>Pentapetalae</taxon>
        <taxon>asterids</taxon>
        <taxon>campanulids</taxon>
        <taxon>Asterales</taxon>
        <taxon>Asteraceae</taxon>
        <taxon>Cichorioideae</taxon>
        <taxon>Cichorieae</taxon>
        <taxon>Cichoriinae</taxon>
        <taxon>Cichorium</taxon>
    </lineage>
</organism>
<proteinExistence type="predicted"/>
<comment type="caution">
    <text evidence="1">The sequence shown here is derived from an EMBL/GenBank/DDBJ whole genome shotgun (WGS) entry which is preliminary data.</text>
</comment>
<dbReference type="EMBL" id="CM042010">
    <property type="protein sequence ID" value="KAI3780353.1"/>
    <property type="molecule type" value="Genomic_DNA"/>
</dbReference>
<accession>A0ACB9GA56</accession>
<evidence type="ECO:0000313" key="1">
    <source>
        <dbReference type="EMBL" id="KAI3780353.1"/>
    </source>
</evidence>
<sequence>MGIRRVAPDDVVPTEGVTQETEGVQLQADDAVPTEGVTQETEGVQLQADDAVPTEVVTQENEGVTQETQGVTVDKQMPMETGMETQGVPMQSHATLLKKVKKEKLEHI</sequence>